<dbReference type="Gene3D" id="3.60.15.10">
    <property type="entry name" value="Ribonuclease Z/Hydroxyacylglutathione hydrolase-like"/>
    <property type="match status" value="1"/>
</dbReference>
<protein>
    <submittedName>
        <fullName evidence="1">ComE operon protein 3</fullName>
    </submittedName>
</protein>
<evidence type="ECO:0000313" key="1">
    <source>
        <dbReference type="EMBL" id="MPN39029.1"/>
    </source>
</evidence>
<dbReference type="InterPro" id="IPR036866">
    <property type="entry name" value="RibonucZ/Hydroxyglut_hydro"/>
</dbReference>
<dbReference type="EMBL" id="VSSQ01094609">
    <property type="protein sequence ID" value="MPN39029.1"/>
    <property type="molecule type" value="Genomic_DNA"/>
</dbReference>
<comment type="caution">
    <text evidence="1">The sequence shown here is derived from an EMBL/GenBank/DDBJ whole genome shotgun (WGS) entry which is preliminary data.</text>
</comment>
<gene>
    <name evidence="1" type="primary">comEC_26</name>
    <name evidence="1" type="ORF">SDC9_186555</name>
</gene>
<dbReference type="PANTHER" id="PTHR30619:SF1">
    <property type="entry name" value="RECOMBINATION PROTEIN 2"/>
    <property type="match status" value="1"/>
</dbReference>
<dbReference type="PANTHER" id="PTHR30619">
    <property type="entry name" value="DNA INTERNALIZATION/COMPETENCE PROTEIN COMEC/REC2"/>
    <property type="match status" value="1"/>
</dbReference>
<proteinExistence type="predicted"/>
<sequence length="76" mass="8359">MLKVAHHGSRDGTFEKFLDAVSPAIAVISVGKGNDYGHPHQELLDRLRERGITVYRTDESGTISLLLDGTRVTVLQ</sequence>
<reference evidence="1" key="1">
    <citation type="submission" date="2019-08" db="EMBL/GenBank/DDBJ databases">
        <authorList>
            <person name="Kucharzyk K."/>
            <person name="Murdoch R.W."/>
            <person name="Higgins S."/>
            <person name="Loffler F."/>
        </authorList>
    </citation>
    <scope>NUCLEOTIDE SEQUENCE</scope>
</reference>
<dbReference type="InterPro" id="IPR052159">
    <property type="entry name" value="Competence_DNA_uptake"/>
</dbReference>
<dbReference type="AlphaFoldDB" id="A0A645HLC7"/>
<dbReference type="SUPFAM" id="SSF56281">
    <property type="entry name" value="Metallo-hydrolase/oxidoreductase"/>
    <property type="match status" value="1"/>
</dbReference>
<accession>A0A645HLC7</accession>
<organism evidence="1">
    <name type="scientific">bioreactor metagenome</name>
    <dbReference type="NCBI Taxonomy" id="1076179"/>
    <lineage>
        <taxon>unclassified sequences</taxon>
        <taxon>metagenomes</taxon>
        <taxon>ecological metagenomes</taxon>
    </lineage>
</organism>
<name>A0A645HLC7_9ZZZZ</name>